<dbReference type="GO" id="GO:0003677">
    <property type="term" value="F:DNA binding"/>
    <property type="evidence" value="ECO:0007669"/>
    <property type="project" value="InterPro"/>
</dbReference>
<dbReference type="Proteomes" id="UP000434241">
    <property type="component" value="Unassembled WGS sequence"/>
</dbReference>
<reference evidence="3 4" key="1">
    <citation type="submission" date="2019-08" db="EMBL/GenBank/DDBJ databases">
        <title>In-depth cultivation of the pig gut microbiome towards novel bacterial diversity and tailored functional studies.</title>
        <authorList>
            <person name="Wylensek D."/>
            <person name="Hitch T.C.A."/>
            <person name="Clavel T."/>
        </authorList>
    </citation>
    <scope>NUCLEOTIDE SEQUENCE [LARGE SCALE GENOMIC DNA]</scope>
    <source>
        <strain evidence="3 4">LKV-472-APC-3</strain>
    </source>
</reference>
<dbReference type="GO" id="GO:0006313">
    <property type="term" value="P:DNA transposition"/>
    <property type="evidence" value="ECO:0007669"/>
    <property type="project" value="InterPro"/>
</dbReference>
<dbReference type="EMBL" id="VUMR01000021">
    <property type="protein sequence ID" value="MSS56293.1"/>
    <property type="molecule type" value="Genomic_DNA"/>
</dbReference>
<proteinExistence type="predicted"/>
<organism evidence="3 4">
    <name type="scientific">Holdemanella porci</name>
    <dbReference type="NCBI Taxonomy" id="2652276"/>
    <lineage>
        <taxon>Bacteria</taxon>
        <taxon>Bacillati</taxon>
        <taxon>Bacillota</taxon>
        <taxon>Erysipelotrichia</taxon>
        <taxon>Erysipelotrichales</taxon>
        <taxon>Erysipelotrichaceae</taxon>
        <taxon>Holdemanella</taxon>
    </lineage>
</organism>
<evidence type="ECO:0000313" key="4">
    <source>
        <dbReference type="Proteomes" id="UP000434241"/>
    </source>
</evidence>
<dbReference type="AlphaFoldDB" id="A0A6N7V1W8"/>
<evidence type="ECO:0000259" key="2">
    <source>
        <dbReference type="Pfam" id="PF04986"/>
    </source>
</evidence>
<dbReference type="GO" id="GO:0004803">
    <property type="term" value="F:transposase activity"/>
    <property type="evidence" value="ECO:0007669"/>
    <property type="project" value="InterPro"/>
</dbReference>
<accession>A0A6N7V1W8</accession>
<evidence type="ECO:0000256" key="1">
    <source>
        <dbReference type="SAM" id="MobiDB-lite"/>
    </source>
</evidence>
<gene>
    <name evidence="3" type="ORF">FYJ55_05145</name>
</gene>
<dbReference type="InterPro" id="IPR007069">
    <property type="entry name" value="Transposase_32"/>
</dbReference>
<dbReference type="Pfam" id="PF04986">
    <property type="entry name" value="Y2_Tnp"/>
    <property type="match status" value="1"/>
</dbReference>
<protein>
    <submittedName>
        <fullName evidence="3">Transposase</fullName>
    </submittedName>
</protein>
<feature type="region of interest" description="Disordered" evidence="1">
    <location>
        <begin position="76"/>
        <end position="95"/>
    </location>
</feature>
<comment type="caution">
    <text evidence="3">The sequence shown here is derived from an EMBL/GenBank/DDBJ whole genome shotgun (WGS) entry which is preliminary data.</text>
</comment>
<sequence>MKIESQNKESKTVSWLYNDHKDEKRHDVTDNVIDFINRLIIHIPDYHFLTTLYYGFYANASKKTLDKVHALLGVKKNKNYSREKEPKPLKTNSIN</sequence>
<keyword evidence="4" id="KW-1185">Reference proteome</keyword>
<evidence type="ECO:0000313" key="3">
    <source>
        <dbReference type="EMBL" id="MSS56293.1"/>
    </source>
</evidence>
<name>A0A6N7V1W8_9FIRM</name>
<feature type="domain" description="Transposase IS801/IS1294" evidence="2">
    <location>
        <begin position="9"/>
        <end position="62"/>
    </location>
</feature>